<sequence length="209" mass="21959">MNTLLEKLSAIRLVPVVVINDAEKAVPLARALMDNGCGCMEITFRTAAAAEAIARISREVPDMLVGAGTLLTPEQVEQARHAGASFGVAPGFDPLVVKAASALGFPFVPGVSTASEMSQALSLGCLFQKFFPAEAAGGVKMLKSLLGAFRHTGVRIMPTGGIHAGNIGSWLEIPEVAACGGSWICEPSLIQSSEWEEIGRRTREALRAL</sequence>
<dbReference type="InterPro" id="IPR000887">
    <property type="entry name" value="Aldlse_KDPG_KHG"/>
</dbReference>
<dbReference type="CDD" id="cd00452">
    <property type="entry name" value="KDPG_aldolase"/>
    <property type="match status" value="1"/>
</dbReference>
<dbReference type="Pfam" id="PF01081">
    <property type="entry name" value="Aldolase"/>
    <property type="match status" value="1"/>
</dbReference>
<evidence type="ECO:0000313" key="7">
    <source>
        <dbReference type="Proteomes" id="UP001062263"/>
    </source>
</evidence>
<dbReference type="NCBIfam" id="NF004325">
    <property type="entry name" value="PRK05718.1"/>
    <property type="match status" value="1"/>
</dbReference>
<comment type="subunit">
    <text evidence="3">Homotrimer.</text>
</comment>
<dbReference type="PANTHER" id="PTHR30246">
    <property type="entry name" value="2-KETO-3-DEOXY-6-PHOSPHOGLUCONATE ALDOLASE"/>
    <property type="match status" value="1"/>
</dbReference>
<comment type="pathway">
    <text evidence="1">Carbohydrate acid metabolism.</text>
</comment>
<evidence type="ECO:0000256" key="3">
    <source>
        <dbReference type="ARBA" id="ARBA00011233"/>
    </source>
</evidence>
<comment type="similarity">
    <text evidence="2">Belongs to the KHG/KDPG aldolase family.</text>
</comment>
<dbReference type="NCBIfam" id="TIGR01182">
    <property type="entry name" value="eda"/>
    <property type="match status" value="1"/>
</dbReference>
<keyword evidence="5" id="KW-0119">Carbohydrate metabolism</keyword>
<evidence type="ECO:0000256" key="4">
    <source>
        <dbReference type="ARBA" id="ARBA00023239"/>
    </source>
</evidence>
<dbReference type="InterPro" id="IPR013785">
    <property type="entry name" value="Aldolase_TIM"/>
</dbReference>
<evidence type="ECO:0000313" key="6">
    <source>
        <dbReference type="EMBL" id="BDL44377.1"/>
    </source>
</evidence>
<organism evidence="6 7">
    <name type="scientific">Akkermansia biwaensis</name>
    <dbReference type="NCBI Taxonomy" id="2946555"/>
    <lineage>
        <taxon>Bacteria</taxon>
        <taxon>Pseudomonadati</taxon>
        <taxon>Verrucomicrobiota</taxon>
        <taxon>Verrucomicrobiia</taxon>
        <taxon>Verrucomicrobiales</taxon>
        <taxon>Akkermansiaceae</taxon>
        <taxon>Akkermansia</taxon>
    </lineage>
</organism>
<gene>
    <name evidence="6" type="ORF">Abiwalacus_19510</name>
</gene>
<dbReference type="PANTHER" id="PTHR30246:SF1">
    <property type="entry name" value="2-DEHYDRO-3-DEOXY-6-PHOSPHOGALACTONATE ALDOLASE-RELATED"/>
    <property type="match status" value="1"/>
</dbReference>
<dbReference type="RefSeq" id="WP_067572555.1">
    <property type="nucleotide sequence ID" value="NZ_AP025943.1"/>
</dbReference>
<keyword evidence="7" id="KW-1185">Reference proteome</keyword>
<dbReference type="EMBL" id="AP025943">
    <property type="protein sequence ID" value="BDL44377.1"/>
    <property type="molecule type" value="Genomic_DNA"/>
</dbReference>
<evidence type="ECO:0000256" key="1">
    <source>
        <dbReference type="ARBA" id="ARBA00004761"/>
    </source>
</evidence>
<dbReference type="SUPFAM" id="SSF51569">
    <property type="entry name" value="Aldolase"/>
    <property type="match status" value="1"/>
</dbReference>
<evidence type="ECO:0000256" key="2">
    <source>
        <dbReference type="ARBA" id="ARBA00006906"/>
    </source>
</evidence>
<name>A0ABM7ZI17_9BACT</name>
<proteinExistence type="inferred from homology"/>
<reference evidence="6" key="1">
    <citation type="submission" date="2022-06" db="EMBL/GenBank/DDBJ databases">
        <title>Akkermansia biwalacus sp. nov., an anaerobic mucin-degrading bacterium isolated from human intestine.</title>
        <authorList>
            <person name="Kobayashi Y."/>
            <person name="Inoue S."/>
            <person name="Kawahara T."/>
            <person name="Kohda N."/>
        </authorList>
    </citation>
    <scope>NUCLEOTIDE SEQUENCE</scope>
    <source>
        <strain evidence="6">WON2089</strain>
    </source>
</reference>
<keyword evidence="4" id="KW-0456">Lyase</keyword>
<evidence type="ECO:0000256" key="5">
    <source>
        <dbReference type="ARBA" id="ARBA00023277"/>
    </source>
</evidence>
<protein>
    <submittedName>
        <fullName evidence="6">Ketohydroxyglutarate aldolase</fullName>
    </submittedName>
</protein>
<accession>A0ABM7ZI17</accession>
<dbReference type="Proteomes" id="UP001062263">
    <property type="component" value="Chromosome"/>
</dbReference>
<dbReference type="Gene3D" id="3.20.20.70">
    <property type="entry name" value="Aldolase class I"/>
    <property type="match status" value="1"/>
</dbReference>